<dbReference type="RefSeq" id="WP_239153010.1">
    <property type="nucleotide sequence ID" value="NZ_BOPF01000010.1"/>
</dbReference>
<reference evidence="4" key="1">
    <citation type="submission" date="2021-01" db="EMBL/GenBank/DDBJ databases">
        <title>Whole genome shotgun sequence of Virgisporangium aliadipatigenens NBRC 105644.</title>
        <authorList>
            <person name="Komaki H."/>
            <person name="Tamura T."/>
        </authorList>
    </citation>
    <scope>NUCLEOTIDE SEQUENCE</scope>
    <source>
        <strain evidence="4">NBRC 105644</strain>
    </source>
</reference>
<dbReference type="Proteomes" id="UP000619260">
    <property type="component" value="Unassembled WGS sequence"/>
</dbReference>
<accession>A0A8J4DRK1</accession>
<dbReference type="GO" id="GO:0006412">
    <property type="term" value="P:translation"/>
    <property type="evidence" value="ECO:0007669"/>
    <property type="project" value="InterPro"/>
</dbReference>
<sequence>MEYEVMELVRAGRKIEAVKLVRERTGLGLKEALDAVEAIAAGGRMPDIKRQRAASIGDARAEIMALKARGQAIPAIKLIRQVTGLGLKEAKDLYEAL</sequence>
<dbReference type="GO" id="GO:0003735">
    <property type="term" value="F:structural constituent of ribosome"/>
    <property type="evidence" value="ECO:0007669"/>
    <property type="project" value="InterPro"/>
</dbReference>
<gene>
    <name evidence="4" type="ORF">Val02_33080</name>
</gene>
<dbReference type="PANTHER" id="PTHR45987:SF4">
    <property type="entry name" value="LARGE RIBOSOMAL SUBUNIT PROTEIN BL12M"/>
    <property type="match status" value="1"/>
</dbReference>
<feature type="domain" description="Large ribosomal subunit protein bL12 C-terminal" evidence="3">
    <location>
        <begin position="68"/>
        <end position="96"/>
    </location>
</feature>
<protein>
    <recommendedName>
        <fullName evidence="3">Large ribosomal subunit protein bL12 C-terminal domain-containing protein</fullName>
    </recommendedName>
</protein>
<dbReference type="AlphaFoldDB" id="A0A8J4DRK1"/>
<evidence type="ECO:0000313" key="5">
    <source>
        <dbReference type="Proteomes" id="UP000619260"/>
    </source>
</evidence>
<dbReference type="EMBL" id="BOPF01000010">
    <property type="protein sequence ID" value="GIJ46422.1"/>
    <property type="molecule type" value="Genomic_DNA"/>
</dbReference>
<name>A0A8J4DRK1_9ACTN</name>
<keyword evidence="1" id="KW-0689">Ribosomal protein</keyword>
<keyword evidence="5" id="KW-1185">Reference proteome</keyword>
<proteinExistence type="predicted"/>
<evidence type="ECO:0000313" key="4">
    <source>
        <dbReference type="EMBL" id="GIJ46422.1"/>
    </source>
</evidence>
<organism evidence="4 5">
    <name type="scientific">Virgisporangium aliadipatigenens</name>
    <dbReference type="NCBI Taxonomy" id="741659"/>
    <lineage>
        <taxon>Bacteria</taxon>
        <taxon>Bacillati</taxon>
        <taxon>Actinomycetota</taxon>
        <taxon>Actinomycetes</taxon>
        <taxon>Micromonosporales</taxon>
        <taxon>Micromonosporaceae</taxon>
        <taxon>Virgisporangium</taxon>
    </lineage>
</organism>
<dbReference type="PANTHER" id="PTHR45987">
    <property type="entry name" value="39S RIBOSOMAL PROTEIN L12"/>
    <property type="match status" value="1"/>
</dbReference>
<dbReference type="Gene3D" id="3.30.1390.10">
    <property type="match status" value="2"/>
</dbReference>
<dbReference type="InterPro" id="IPR014719">
    <property type="entry name" value="Ribosomal_bL12_C/ClpS-like"/>
</dbReference>
<evidence type="ECO:0000256" key="1">
    <source>
        <dbReference type="ARBA" id="ARBA00022980"/>
    </source>
</evidence>
<dbReference type="InterPro" id="IPR000206">
    <property type="entry name" value="Ribosomal_bL12"/>
</dbReference>
<dbReference type="SUPFAM" id="SSF54736">
    <property type="entry name" value="ClpS-like"/>
    <property type="match status" value="1"/>
</dbReference>
<feature type="domain" description="Large ribosomal subunit protein bL12 C-terminal" evidence="3">
    <location>
        <begin position="13"/>
        <end position="39"/>
    </location>
</feature>
<evidence type="ECO:0000256" key="2">
    <source>
        <dbReference type="ARBA" id="ARBA00023274"/>
    </source>
</evidence>
<dbReference type="Pfam" id="PF00542">
    <property type="entry name" value="Ribosomal_L12"/>
    <property type="match status" value="2"/>
</dbReference>
<comment type="caution">
    <text evidence="4">The sequence shown here is derived from an EMBL/GenBank/DDBJ whole genome shotgun (WGS) entry which is preliminary data.</text>
</comment>
<keyword evidence="2" id="KW-0687">Ribonucleoprotein</keyword>
<dbReference type="GO" id="GO:0022625">
    <property type="term" value="C:cytosolic large ribosomal subunit"/>
    <property type="evidence" value="ECO:0007669"/>
    <property type="project" value="TreeGrafter"/>
</dbReference>
<evidence type="ECO:0000259" key="3">
    <source>
        <dbReference type="Pfam" id="PF00542"/>
    </source>
</evidence>
<dbReference type="InterPro" id="IPR013823">
    <property type="entry name" value="Ribosomal_bL12_C"/>
</dbReference>
<dbReference type="GO" id="GO:0003729">
    <property type="term" value="F:mRNA binding"/>
    <property type="evidence" value="ECO:0007669"/>
    <property type="project" value="TreeGrafter"/>
</dbReference>